<keyword evidence="8 9" id="KW-0472">Membrane</keyword>
<feature type="transmembrane region" description="Helical" evidence="9">
    <location>
        <begin position="20"/>
        <end position="40"/>
    </location>
</feature>
<dbReference type="EMBL" id="VUMI01000036">
    <property type="protein sequence ID" value="MSS90331.1"/>
    <property type="molecule type" value="Genomic_DNA"/>
</dbReference>
<keyword evidence="5" id="KW-0547">Nucleotide-binding</keyword>
<dbReference type="AlphaFoldDB" id="A0A6N7W526"/>
<dbReference type="InterPro" id="IPR027417">
    <property type="entry name" value="P-loop_NTPase"/>
</dbReference>
<dbReference type="FunFam" id="3.40.50.300:FF:000221">
    <property type="entry name" value="Multidrug ABC transporter ATP-binding protein"/>
    <property type="match status" value="1"/>
</dbReference>
<comment type="caution">
    <text evidence="12">The sequence shown here is derived from an EMBL/GenBank/DDBJ whole genome shotgun (WGS) entry which is preliminary data.</text>
</comment>
<evidence type="ECO:0000259" key="10">
    <source>
        <dbReference type="PROSITE" id="PS50893"/>
    </source>
</evidence>
<dbReference type="Pfam" id="PF00005">
    <property type="entry name" value="ABC_tran"/>
    <property type="match status" value="1"/>
</dbReference>
<comment type="subcellular location">
    <subcellularLocation>
        <location evidence="1">Cell membrane</location>
        <topology evidence="1">Multi-pass membrane protein</topology>
    </subcellularLocation>
</comment>
<dbReference type="InterPro" id="IPR003593">
    <property type="entry name" value="AAA+_ATPase"/>
</dbReference>
<dbReference type="GO" id="GO:0015421">
    <property type="term" value="F:ABC-type oligopeptide transporter activity"/>
    <property type="evidence" value="ECO:0007669"/>
    <property type="project" value="TreeGrafter"/>
</dbReference>
<evidence type="ECO:0000259" key="11">
    <source>
        <dbReference type="PROSITE" id="PS50929"/>
    </source>
</evidence>
<organism evidence="12 13">
    <name type="scientific">Eisenbergiella porci</name>
    <dbReference type="NCBI Taxonomy" id="2652274"/>
    <lineage>
        <taxon>Bacteria</taxon>
        <taxon>Bacillati</taxon>
        <taxon>Bacillota</taxon>
        <taxon>Clostridia</taxon>
        <taxon>Lachnospirales</taxon>
        <taxon>Lachnospiraceae</taxon>
        <taxon>Eisenbergiella</taxon>
    </lineage>
</organism>
<dbReference type="GO" id="GO:0005524">
    <property type="term" value="F:ATP binding"/>
    <property type="evidence" value="ECO:0007669"/>
    <property type="project" value="UniProtKB-KW"/>
</dbReference>
<evidence type="ECO:0000313" key="12">
    <source>
        <dbReference type="EMBL" id="MSS90331.1"/>
    </source>
</evidence>
<dbReference type="PANTHER" id="PTHR43394:SF1">
    <property type="entry name" value="ATP-BINDING CASSETTE SUB-FAMILY B MEMBER 10, MITOCHONDRIAL"/>
    <property type="match status" value="1"/>
</dbReference>
<dbReference type="InterPro" id="IPR039421">
    <property type="entry name" value="Type_1_exporter"/>
</dbReference>
<dbReference type="GO" id="GO:0005886">
    <property type="term" value="C:plasma membrane"/>
    <property type="evidence" value="ECO:0007669"/>
    <property type="project" value="UniProtKB-SubCell"/>
</dbReference>
<dbReference type="SMART" id="SM00382">
    <property type="entry name" value="AAA"/>
    <property type="match status" value="1"/>
</dbReference>
<keyword evidence="2" id="KW-0813">Transport</keyword>
<dbReference type="InterPro" id="IPR017871">
    <property type="entry name" value="ABC_transporter-like_CS"/>
</dbReference>
<evidence type="ECO:0000256" key="9">
    <source>
        <dbReference type="SAM" id="Phobius"/>
    </source>
</evidence>
<keyword evidence="7 9" id="KW-1133">Transmembrane helix</keyword>
<evidence type="ECO:0000256" key="8">
    <source>
        <dbReference type="ARBA" id="ARBA00023136"/>
    </source>
</evidence>
<evidence type="ECO:0000256" key="7">
    <source>
        <dbReference type="ARBA" id="ARBA00022989"/>
    </source>
</evidence>
<dbReference type="SUPFAM" id="SSF52540">
    <property type="entry name" value="P-loop containing nucleoside triphosphate hydrolases"/>
    <property type="match status" value="1"/>
</dbReference>
<dbReference type="Gene3D" id="3.40.50.300">
    <property type="entry name" value="P-loop containing nucleotide triphosphate hydrolases"/>
    <property type="match status" value="1"/>
</dbReference>
<dbReference type="Proteomes" id="UP000436047">
    <property type="component" value="Unassembled WGS sequence"/>
</dbReference>
<evidence type="ECO:0000256" key="6">
    <source>
        <dbReference type="ARBA" id="ARBA00022840"/>
    </source>
</evidence>
<dbReference type="CDD" id="cd18548">
    <property type="entry name" value="ABC_6TM_Tm287_like"/>
    <property type="match status" value="1"/>
</dbReference>
<proteinExistence type="predicted"/>
<gene>
    <name evidence="12" type="ORF">FYJ45_19220</name>
</gene>
<feature type="transmembrane region" description="Helical" evidence="9">
    <location>
        <begin position="52"/>
        <end position="78"/>
    </location>
</feature>
<dbReference type="SUPFAM" id="SSF90123">
    <property type="entry name" value="ABC transporter transmembrane region"/>
    <property type="match status" value="1"/>
</dbReference>
<keyword evidence="3" id="KW-1003">Cell membrane</keyword>
<keyword evidence="13" id="KW-1185">Reference proteome</keyword>
<name>A0A6N7W526_9FIRM</name>
<dbReference type="Gene3D" id="1.20.1560.10">
    <property type="entry name" value="ABC transporter type 1, transmembrane domain"/>
    <property type="match status" value="1"/>
</dbReference>
<dbReference type="PROSITE" id="PS00211">
    <property type="entry name" value="ABC_TRANSPORTER_1"/>
    <property type="match status" value="1"/>
</dbReference>
<evidence type="ECO:0000256" key="1">
    <source>
        <dbReference type="ARBA" id="ARBA00004651"/>
    </source>
</evidence>
<feature type="domain" description="ABC transporter" evidence="10">
    <location>
        <begin position="350"/>
        <end position="585"/>
    </location>
</feature>
<feature type="transmembrane region" description="Helical" evidence="9">
    <location>
        <begin position="237"/>
        <end position="260"/>
    </location>
</feature>
<dbReference type="InterPro" id="IPR036640">
    <property type="entry name" value="ABC1_TM_sf"/>
</dbReference>
<evidence type="ECO:0000256" key="4">
    <source>
        <dbReference type="ARBA" id="ARBA00022692"/>
    </source>
</evidence>
<dbReference type="Pfam" id="PF00664">
    <property type="entry name" value="ABC_membrane"/>
    <property type="match status" value="1"/>
</dbReference>
<protein>
    <submittedName>
        <fullName evidence="12">ABC transporter ATP-binding protein</fullName>
    </submittedName>
</protein>
<feature type="transmembrane region" description="Helical" evidence="9">
    <location>
        <begin position="157"/>
        <end position="181"/>
    </location>
</feature>
<dbReference type="InterPro" id="IPR003439">
    <property type="entry name" value="ABC_transporter-like_ATP-bd"/>
</dbReference>
<evidence type="ECO:0000256" key="2">
    <source>
        <dbReference type="ARBA" id="ARBA00022448"/>
    </source>
</evidence>
<evidence type="ECO:0000256" key="3">
    <source>
        <dbReference type="ARBA" id="ARBA00022475"/>
    </source>
</evidence>
<evidence type="ECO:0000313" key="13">
    <source>
        <dbReference type="Proteomes" id="UP000436047"/>
    </source>
</evidence>
<dbReference type="GeneID" id="86055166"/>
<accession>A0A6N7W526</accession>
<dbReference type="PANTHER" id="PTHR43394">
    <property type="entry name" value="ATP-DEPENDENT PERMEASE MDL1, MITOCHONDRIAL"/>
    <property type="match status" value="1"/>
</dbReference>
<keyword evidence="6 12" id="KW-0067">ATP-binding</keyword>
<feature type="domain" description="ABC transmembrane type-1" evidence="11">
    <location>
        <begin position="16"/>
        <end position="298"/>
    </location>
</feature>
<dbReference type="RefSeq" id="WP_276925148.1">
    <property type="nucleotide sequence ID" value="NZ_JAXDZL010000022.1"/>
</dbReference>
<dbReference type="PROSITE" id="PS50929">
    <property type="entry name" value="ABC_TM1F"/>
    <property type="match status" value="1"/>
</dbReference>
<reference evidence="12 13" key="1">
    <citation type="submission" date="2019-08" db="EMBL/GenBank/DDBJ databases">
        <title>In-depth cultivation of the pig gut microbiome towards novel bacterial diversity and tailored functional studies.</title>
        <authorList>
            <person name="Wylensek D."/>
            <person name="Hitch T.C.A."/>
            <person name="Clavel T."/>
        </authorList>
    </citation>
    <scope>NUCLEOTIDE SEQUENCE [LARGE SCALE GENOMIC DNA]</scope>
    <source>
        <strain evidence="12 13">WCA-389-WT-23B</strain>
    </source>
</reference>
<evidence type="ECO:0000256" key="5">
    <source>
        <dbReference type="ARBA" id="ARBA00022741"/>
    </source>
</evidence>
<dbReference type="InterPro" id="IPR011527">
    <property type="entry name" value="ABC1_TM_dom"/>
</dbReference>
<keyword evidence="4 9" id="KW-0812">Transmembrane</keyword>
<dbReference type="GO" id="GO:0016887">
    <property type="term" value="F:ATP hydrolysis activity"/>
    <property type="evidence" value="ECO:0007669"/>
    <property type="project" value="InterPro"/>
</dbReference>
<dbReference type="PROSITE" id="PS50893">
    <property type="entry name" value="ABC_TRANSPORTER_2"/>
    <property type="match status" value="1"/>
</dbReference>
<sequence length="593" mass="64937">MKKLLVFLKDYKKETVLAPLFKLLEASFELLVPLVMAAIIDKGIGNADRGYIGRMCFVMIMLGVVGLVCSITAQYFAAKAAVGFAAKMKHALFAHIQSLSFTEMDTVGTSTLITRMTSDSNQVQNGVNMVLRLFLRSPFIVFGAMVMAFTIDVKAALVFVVTIPLLSVVVFGIMMLTMPLYKKVQGGLDRVLGITRENLTGVRVLRAFNKEENEIDRFETSNNTLTSMQKHVGKISALMNPVTYVIINGAIIVLVWTGAWRVENGIITQGAVVALVNYMSQILVELIKLANLIITITKAIACGNRIQSIFEIESSMKDGNGCQDDGHRDGVSGQGTGAVGKKALDRLPSVEFDHVCLTYKNAGAESLTDVSFKAYRGETIGIIGGTGSGKSSLVNLIPRFYDATKGQVLVSGKNVKDYSLEELRRKVGMVLQKAVLFKGTIRENLRWGKEDATEEELLRALDISQAREFVDNKDGGLDAPVAQGGKNLSGGQKQRLTIARALVRNPEILILDDSASALDFATDARLRKAIKEMEEGPTVFIVSQRASSIRYADQIIVMDDGEVAGIGTHEELLENCPAYQEIYYSQFEKRKEA</sequence>
<feature type="transmembrane region" description="Helical" evidence="9">
    <location>
        <begin position="133"/>
        <end position="151"/>
    </location>
</feature>